<dbReference type="EMBL" id="CAMXCT020003002">
    <property type="protein sequence ID" value="CAL1155246.1"/>
    <property type="molecule type" value="Genomic_DNA"/>
</dbReference>
<dbReference type="InterPro" id="IPR004993">
    <property type="entry name" value="GH3"/>
</dbReference>
<dbReference type="EMBL" id="CAMXCT030003002">
    <property type="protein sequence ID" value="CAL4789183.1"/>
    <property type="molecule type" value="Genomic_DNA"/>
</dbReference>
<evidence type="ECO:0000259" key="2">
    <source>
        <dbReference type="Pfam" id="PF23571"/>
    </source>
</evidence>
<dbReference type="OrthoDB" id="10261911at2759"/>
<feature type="domain" description="GH3 middle" evidence="2">
    <location>
        <begin position="400"/>
        <end position="471"/>
    </location>
</feature>
<evidence type="ECO:0000256" key="1">
    <source>
        <dbReference type="SAM" id="SignalP"/>
    </source>
</evidence>
<organism evidence="3">
    <name type="scientific">Cladocopium goreaui</name>
    <dbReference type="NCBI Taxonomy" id="2562237"/>
    <lineage>
        <taxon>Eukaryota</taxon>
        <taxon>Sar</taxon>
        <taxon>Alveolata</taxon>
        <taxon>Dinophyceae</taxon>
        <taxon>Suessiales</taxon>
        <taxon>Symbiodiniaceae</taxon>
        <taxon>Cladocopium</taxon>
    </lineage>
</organism>
<dbReference type="Proteomes" id="UP001152797">
    <property type="component" value="Unassembled WGS sequence"/>
</dbReference>
<dbReference type="Pfam" id="PF03321">
    <property type="entry name" value="GH3"/>
    <property type="match status" value="1"/>
</dbReference>
<name>A0A9P1G6W6_9DINO</name>
<dbReference type="EMBL" id="CAMXCT010003002">
    <property type="protein sequence ID" value="CAI4001871.1"/>
    <property type="molecule type" value="Genomic_DNA"/>
</dbReference>
<proteinExistence type="predicted"/>
<keyword evidence="5" id="KW-1185">Reference proteome</keyword>
<keyword evidence="1" id="KW-0732">Signal</keyword>
<dbReference type="PANTHER" id="PTHR31901">
    <property type="entry name" value="GH3 DOMAIN-CONTAINING PROTEIN"/>
    <property type="match status" value="1"/>
</dbReference>
<dbReference type="Pfam" id="PF23571">
    <property type="entry name" value="GH3_M"/>
    <property type="match status" value="1"/>
</dbReference>
<accession>A0A9P1G6W6</accession>
<feature type="signal peptide" evidence="1">
    <location>
        <begin position="1"/>
        <end position="16"/>
    </location>
</feature>
<gene>
    <name evidence="3" type="ORF">C1SCF055_LOCUS27871</name>
</gene>
<dbReference type="AlphaFoldDB" id="A0A9P1G6W6"/>
<feature type="chain" id="PRO_5043272531" evidence="1">
    <location>
        <begin position="17"/>
        <end position="601"/>
    </location>
</feature>
<dbReference type="PANTHER" id="PTHR31901:SF9">
    <property type="entry name" value="GH3 DOMAIN-CONTAINING PROTEIN"/>
    <property type="match status" value="1"/>
</dbReference>
<comment type="caution">
    <text evidence="3">The sequence shown here is derived from an EMBL/GenBank/DDBJ whole genome shotgun (WGS) entry which is preliminary data.</text>
</comment>
<reference evidence="3" key="1">
    <citation type="submission" date="2022-10" db="EMBL/GenBank/DDBJ databases">
        <authorList>
            <person name="Chen Y."/>
            <person name="Dougan E. K."/>
            <person name="Chan C."/>
            <person name="Rhodes N."/>
            <person name="Thang M."/>
        </authorList>
    </citation>
    <scope>NUCLEOTIDE SEQUENCE</scope>
</reference>
<protein>
    <submittedName>
        <fullName evidence="4">Indole-3-acetic acid-amido synthetase GH3.15 (Auxin-responsive GH3-like protein 15) (AtGH3-15) (Protein GRETCHEN HAGEN 3.15)</fullName>
    </submittedName>
</protein>
<evidence type="ECO:0000313" key="4">
    <source>
        <dbReference type="EMBL" id="CAL4789183.1"/>
    </source>
</evidence>
<evidence type="ECO:0000313" key="3">
    <source>
        <dbReference type="EMBL" id="CAI4001871.1"/>
    </source>
</evidence>
<reference evidence="4 5" key="2">
    <citation type="submission" date="2024-05" db="EMBL/GenBank/DDBJ databases">
        <authorList>
            <person name="Chen Y."/>
            <person name="Shah S."/>
            <person name="Dougan E. K."/>
            <person name="Thang M."/>
            <person name="Chan C."/>
        </authorList>
    </citation>
    <scope>NUCLEOTIDE SEQUENCE [LARGE SCALE GENOMIC DNA]</scope>
</reference>
<dbReference type="GO" id="GO:0016881">
    <property type="term" value="F:acid-amino acid ligase activity"/>
    <property type="evidence" value="ECO:0007669"/>
    <property type="project" value="TreeGrafter"/>
</dbReference>
<evidence type="ECO:0000313" key="5">
    <source>
        <dbReference type="Proteomes" id="UP001152797"/>
    </source>
</evidence>
<dbReference type="InterPro" id="IPR055377">
    <property type="entry name" value="GH3_M"/>
</dbReference>
<sequence>MAWWHPAVGSAALATGLVLWQVQRREWSESHTWRSAVQQYMLYTPMRYLGELRLRQVLYDASRAEAVQKDLLQKLLKRHQETAYGAHAQLRSINSWEAYRRAQPITQYSDYTAHLHRIHRGEPDVLSPGPAPRLAMTSATAGEPKFLPEAMDLGQTFHRRGGLVALAVLHRYFPEATETLQRSLKLAFRAQKLQLDSGVVLGCKRAPDSPNFDRLLCAYSSPKAAYDIMHEPDAMYAHVLFALKDRDLGMLEANFASNICDFFDFLRDHSESLASDLEQGRIWSTEAPEKPVSKDLLVALSRALTSDGGAARAAALRSAVRGDGDFSARELWPKLRLVVTVTGGNFEAASCRLRRLLGDVPIYSPFYAATEGLLGVNIAPDQAEDSSMQATPSYLLDAGSMVMELLPLQWSQCPTGEIPREAPIPVWDGDVDHSYELILTTRGGLCRYRIGDVVRIAGKVGQMPLVELQGRAGKCFKLCGKDLPEFHFVRALARSPVAAKVRGAMVVETGADERLHICIEEDLGQVVTPGDLNDLHARLGAAEPFQLHRLQRGALEALRRRWLEEWTQQPPISWSQVKMPVVLKGHLAEELLKMDEPKVQS</sequence>
<dbReference type="GO" id="GO:0005737">
    <property type="term" value="C:cytoplasm"/>
    <property type="evidence" value="ECO:0007669"/>
    <property type="project" value="TreeGrafter"/>
</dbReference>